<dbReference type="InterPro" id="IPR011992">
    <property type="entry name" value="EF-hand-dom_pair"/>
</dbReference>
<dbReference type="Gene3D" id="1.10.238.10">
    <property type="entry name" value="EF-hand"/>
    <property type="match status" value="1"/>
</dbReference>
<evidence type="ECO:0000313" key="6">
    <source>
        <dbReference type="Proteomes" id="UP001556367"/>
    </source>
</evidence>
<dbReference type="InterPro" id="IPR000195">
    <property type="entry name" value="Rab-GAP-TBC_dom"/>
</dbReference>
<evidence type="ECO:0000259" key="3">
    <source>
        <dbReference type="PROSITE" id="PS50086"/>
    </source>
</evidence>
<dbReference type="SUPFAM" id="SSF52047">
    <property type="entry name" value="RNI-like"/>
    <property type="match status" value="1"/>
</dbReference>
<dbReference type="Gene3D" id="1.10.472.80">
    <property type="entry name" value="Ypt/Rab-GAP domain of gyp1p, domain 3"/>
    <property type="match status" value="1"/>
</dbReference>
<feature type="domain" description="Rab-GAP TBC" evidence="3">
    <location>
        <begin position="735"/>
        <end position="941"/>
    </location>
</feature>
<evidence type="ECO:0000259" key="4">
    <source>
        <dbReference type="PROSITE" id="PS50222"/>
    </source>
</evidence>
<feature type="domain" description="EF-hand" evidence="4">
    <location>
        <begin position="1168"/>
        <end position="1203"/>
    </location>
</feature>
<dbReference type="EMBL" id="JASNQZ010000008">
    <property type="protein sequence ID" value="KAL0953670.1"/>
    <property type="molecule type" value="Genomic_DNA"/>
</dbReference>
<evidence type="ECO:0000256" key="2">
    <source>
        <dbReference type="SAM" id="MobiDB-lite"/>
    </source>
</evidence>
<evidence type="ECO:0000256" key="1">
    <source>
        <dbReference type="ARBA" id="ARBA00022837"/>
    </source>
</evidence>
<dbReference type="InterPro" id="IPR032675">
    <property type="entry name" value="LRR_dom_sf"/>
</dbReference>
<proteinExistence type="predicted"/>
<dbReference type="SUPFAM" id="SSF47923">
    <property type="entry name" value="Ypt/Rab-GAP domain of gyp1p"/>
    <property type="match status" value="2"/>
</dbReference>
<dbReference type="PROSITE" id="PS50222">
    <property type="entry name" value="EF_HAND_2"/>
    <property type="match status" value="1"/>
</dbReference>
<dbReference type="PANTHER" id="PTHR47219:SF20">
    <property type="entry name" value="TBC1 DOMAIN FAMILY MEMBER 2B"/>
    <property type="match status" value="1"/>
</dbReference>
<dbReference type="SUPFAM" id="SSF47473">
    <property type="entry name" value="EF-hand"/>
    <property type="match status" value="1"/>
</dbReference>
<organism evidence="5 6">
    <name type="scientific">Hohenbuehelia grisea</name>
    <dbReference type="NCBI Taxonomy" id="104357"/>
    <lineage>
        <taxon>Eukaryota</taxon>
        <taxon>Fungi</taxon>
        <taxon>Dikarya</taxon>
        <taxon>Basidiomycota</taxon>
        <taxon>Agaricomycotina</taxon>
        <taxon>Agaricomycetes</taxon>
        <taxon>Agaricomycetidae</taxon>
        <taxon>Agaricales</taxon>
        <taxon>Pleurotineae</taxon>
        <taxon>Pleurotaceae</taxon>
        <taxon>Hohenbuehelia</taxon>
    </lineage>
</organism>
<protein>
    <recommendedName>
        <fullName evidence="7">TBC-domain-containing protein</fullName>
    </recommendedName>
</protein>
<dbReference type="InterPro" id="IPR050302">
    <property type="entry name" value="Rab_GAP_TBC_domain"/>
</dbReference>
<dbReference type="PROSITE" id="PS50086">
    <property type="entry name" value="TBC_RABGAP"/>
    <property type="match status" value="1"/>
</dbReference>
<dbReference type="InterPro" id="IPR018247">
    <property type="entry name" value="EF_Hand_1_Ca_BS"/>
</dbReference>
<dbReference type="PROSITE" id="PS00018">
    <property type="entry name" value="EF_HAND_1"/>
    <property type="match status" value="1"/>
</dbReference>
<name>A0ABR3JDV4_9AGAR</name>
<dbReference type="SMART" id="SM00164">
    <property type="entry name" value="TBC"/>
    <property type="match status" value="1"/>
</dbReference>
<accession>A0ABR3JDV4</accession>
<gene>
    <name evidence="5" type="ORF">HGRIS_004868</name>
</gene>
<dbReference type="Pfam" id="PF00566">
    <property type="entry name" value="RabGAP-TBC"/>
    <property type="match status" value="1"/>
</dbReference>
<dbReference type="Gene3D" id="3.80.10.10">
    <property type="entry name" value="Ribonuclease Inhibitor"/>
    <property type="match status" value="1"/>
</dbReference>
<comment type="caution">
    <text evidence="5">The sequence shown here is derived from an EMBL/GenBank/DDBJ whole genome shotgun (WGS) entry which is preliminary data.</text>
</comment>
<sequence>MPKVAPNTPRDVRNGPLLLRLPQEILDEVMSDVDLHRDLESFAFASKACAALVIPRHTEYRLIRTRGVFPRMWAHLARRADLARNVREVHLCERNERSAPVRIPTALIDDALDADAKHMQAWQVIRNMAAALRNMPHLRDFTWSWDTLLTGDPKTKMVFEHEIFAALGESPALAQLAVSGNFAIVKSLGEKHLQHYPLWKVSGLTSLCLTGEVWTDRVNAPYIRAMLEASPCLESLDLPMEFSMFAECRLPNLKRLRIYLQSGAIPTLTSLAGKKRPPYIEFLENHPSIEVLHWQPIGILPLSPQALPNLKSLQSVDEVIKILSQADMVRNIECLEVKNLNSAVLQALQCINKDTLRMLNIRAYESAEHLLAITHMFPNLTWLSLPPFLDSLCSLFQIADELHGWLDLLRRFPKLETFRGQGIWEAVNMDNRNMHVAIHALAEVCPNLRHIDHHSIDQKRGARKRINIIRETVGEEEHVRYETAKPKSSQQAESSMSTISTALRNFKEPTKEQLNQSFFSLSAAALESQDDESTPEVEKMEINAVLSLGVEGEEDSYAGKLYLMAPYLAFASLDRKSVRFTIPLSTVRRVERLNARAGIYALSLSLWHGMKIIVQLTSLRPTADLFCSLLRDALKVELQRGQMKVIKGFVKTFYSEVLVSSGADNEEGANETKDGSSPEEPTYHGGLGLRFKYPGDPKKLREASKVKLWTTYLRSHGRNLTLLRYPQCTRLVQVGLPNKLRGEMWEVLSGSVYLRLSSPGYYERILKENEGRSSTSTEDIEKDLHRSLPEYAGYQSEEGIDALRRVLQAYSFKNPELGYCQAMNILAAAILIYMSEEQTFWLLEVLCDRLLPGYYAFVVFFSMTSEASHSRTLSPSMHGTLLDQRVFESLVQRCLPIIHDHFQAVDVQLSVASLPWFLSLFINSMPMIFAFRIVDCFFCMGPKVLFQVGLAILKINGEKLLQIQDDGGFLNHMREYFASLGDSAHPNSSDPRARAITRFQELLLVSFREFSVITDEMIHSERKRYRSEIIHSIESFSKRSAVRNLKTLGRFSKEQAGLIYDALYKAMCIVPPPTAVAPPPSLLSPNDGTEEKPETRIGLRTFRHFLSEVATWARDEKIVINGFQQRVDREVAEHEFIDRLFYFWDTACRGALSLQDLVSGLDGVIFNDLMENIEWFFNLHDKNKDGFLTKDEVLTLSESFLFIFRFEVGDAYLGAVSRFMTNAFEYGDALLPQEPGDDGEPLKSPTVGSNQPYLNLATFRMVVLADEILESFFETDLSASFRLEHLPEMELPVSSTGILGDLWSSIATDSNKKMFNMFTDELGKTIGKHQVIHKPSIGRYTKLEEPKARESLLTASMRRSASQGNLAAKKEPGVTQASSTSTLAVNAELEPTKEAGSAPGSAIFSPIPKPLMQVTSLAFLERTPFAIDDAKDDDDEDDDHLEGGENDDQVLDEVDAFLEAHDSGLTEADKEVAKDLLTAEPVK</sequence>
<keyword evidence="1" id="KW-0106">Calcium</keyword>
<keyword evidence="6" id="KW-1185">Reference proteome</keyword>
<dbReference type="PANTHER" id="PTHR47219">
    <property type="entry name" value="RAB GTPASE-ACTIVATING PROTEIN 1-LIKE"/>
    <property type="match status" value="1"/>
</dbReference>
<dbReference type="Proteomes" id="UP001556367">
    <property type="component" value="Unassembled WGS sequence"/>
</dbReference>
<feature type="region of interest" description="Disordered" evidence="2">
    <location>
        <begin position="1428"/>
        <end position="1449"/>
    </location>
</feature>
<dbReference type="InterPro" id="IPR035969">
    <property type="entry name" value="Rab-GAP_TBC_sf"/>
</dbReference>
<reference evidence="6" key="1">
    <citation type="submission" date="2024-06" db="EMBL/GenBank/DDBJ databases">
        <title>Multi-omics analyses provide insights into the biosynthesis of the anticancer antibiotic pleurotin in Hohenbuehelia grisea.</title>
        <authorList>
            <person name="Weaver J.A."/>
            <person name="Alberti F."/>
        </authorList>
    </citation>
    <scope>NUCLEOTIDE SEQUENCE [LARGE SCALE GENOMIC DNA]</scope>
    <source>
        <strain evidence="6">T-177</strain>
    </source>
</reference>
<evidence type="ECO:0000313" key="5">
    <source>
        <dbReference type="EMBL" id="KAL0953670.1"/>
    </source>
</evidence>
<feature type="compositionally biased region" description="Acidic residues" evidence="2">
    <location>
        <begin position="1430"/>
        <end position="1449"/>
    </location>
</feature>
<evidence type="ECO:0008006" key="7">
    <source>
        <dbReference type="Google" id="ProtNLM"/>
    </source>
</evidence>
<dbReference type="Gene3D" id="1.10.8.270">
    <property type="entry name" value="putative rabgap domain of human tbc1 domain family member 14 like domains"/>
    <property type="match status" value="1"/>
</dbReference>
<feature type="region of interest" description="Disordered" evidence="2">
    <location>
        <begin position="1359"/>
        <end position="1381"/>
    </location>
</feature>
<dbReference type="InterPro" id="IPR002048">
    <property type="entry name" value="EF_hand_dom"/>
</dbReference>